<dbReference type="Proteomes" id="UP000018460">
    <property type="component" value="Unassembled WGS sequence"/>
</dbReference>
<dbReference type="PATRIC" id="fig|1120925.3.peg.1666"/>
<dbReference type="Gene3D" id="3.40.640.10">
    <property type="entry name" value="Type I PLP-dependent aspartate aminotransferase-like (Major domain)"/>
    <property type="match status" value="1"/>
</dbReference>
<proteinExistence type="predicted"/>
<dbReference type="InterPro" id="IPR015424">
    <property type="entry name" value="PyrdxlP-dep_Trfase"/>
</dbReference>
<organism evidence="1 2">
    <name type="scientific">Acinetobacter bouvetii DSM 14964 = CIP 107468</name>
    <dbReference type="NCBI Taxonomy" id="1120925"/>
    <lineage>
        <taxon>Bacteria</taxon>
        <taxon>Pseudomonadati</taxon>
        <taxon>Pseudomonadota</taxon>
        <taxon>Gammaproteobacteria</taxon>
        <taxon>Moraxellales</taxon>
        <taxon>Moraxellaceae</taxon>
        <taxon>Acinetobacter</taxon>
    </lineage>
</organism>
<dbReference type="EMBL" id="APQD01000012">
    <property type="protein sequence ID" value="ENV82811.1"/>
    <property type="molecule type" value="Genomic_DNA"/>
</dbReference>
<comment type="caution">
    <text evidence="1">The sequence shown here is derived from an EMBL/GenBank/DDBJ whole genome shotgun (WGS) entry which is preliminary data.</text>
</comment>
<name>N9CBB0_9GAMM</name>
<accession>N9CBB0</accession>
<gene>
    <name evidence="1" type="ORF">F941_01577</name>
</gene>
<evidence type="ECO:0000313" key="1">
    <source>
        <dbReference type="EMBL" id="ENV82811.1"/>
    </source>
</evidence>
<protein>
    <submittedName>
        <fullName evidence="1">Uncharacterized protein</fullName>
    </submittedName>
</protein>
<sequence length="88" mass="9916">MVFHYLKSIQAAEIAPFGSAFPNSELLYNQKFIQLLAQHAKRKNSYLNGDNMPPGNLSLRKLIASRYILQGVSCTADDIVITSELWML</sequence>
<dbReference type="InterPro" id="IPR015421">
    <property type="entry name" value="PyrdxlP-dep_Trfase_major"/>
</dbReference>
<dbReference type="SUPFAM" id="SSF53383">
    <property type="entry name" value="PLP-dependent transferases"/>
    <property type="match status" value="1"/>
</dbReference>
<reference evidence="1 2" key="1">
    <citation type="submission" date="2013-02" db="EMBL/GenBank/DDBJ databases">
        <title>The Genome Sequence of Acinetobacter bouvetii CIP 107468.</title>
        <authorList>
            <consortium name="The Broad Institute Genome Sequencing Platform"/>
            <consortium name="The Broad Institute Genome Sequencing Center for Infectious Disease"/>
            <person name="Cerqueira G."/>
            <person name="Feldgarden M."/>
            <person name="Courvalin P."/>
            <person name="Perichon B."/>
            <person name="Grillot-Courvalin C."/>
            <person name="Clermont D."/>
            <person name="Rocha E."/>
            <person name="Yoon E.-J."/>
            <person name="Nemec A."/>
            <person name="Walker B."/>
            <person name="Young S.K."/>
            <person name="Zeng Q."/>
            <person name="Gargeya S."/>
            <person name="Fitzgerald M."/>
            <person name="Haas B."/>
            <person name="Abouelleil A."/>
            <person name="Alvarado L."/>
            <person name="Arachchi H.M."/>
            <person name="Berlin A.M."/>
            <person name="Chapman S.B."/>
            <person name="Dewar J."/>
            <person name="Goldberg J."/>
            <person name="Griggs A."/>
            <person name="Gujja S."/>
            <person name="Hansen M."/>
            <person name="Howarth C."/>
            <person name="Imamovic A."/>
            <person name="Larimer J."/>
            <person name="McCowan C."/>
            <person name="Murphy C."/>
            <person name="Neiman D."/>
            <person name="Pearson M."/>
            <person name="Priest M."/>
            <person name="Roberts A."/>
            <person name="Saif S."/>
            <person name="Shea T."/>
            <person name="Sisk P."/>
            <person name="Sykes S."/>
            <person name="Wortman J."/>
            <person name="Nusbaum C."/>
            <person name="Birren B."/>
        </authorList>
    </citation>
    <scope>NUCLEOTIDE SEQUENCE [LARGE SCALE GENOMIC DNA]</scope>
    <source>
        <strain evidence="1 2">CIP 107468</strain>
    </source>
</reference>
<dbReference type="eggNOG" id="COG1167">
    <property type="taxonomic scope" value="Bacteria"/>
</dbReference>
<evidence type="ECO:0000313" key="2">
    <source>
        <dbReference type="Proteomes" id="UP000018460"/>
    </source>
</evidence>
<keyword evidence="2" id="KW-1185">Reference proteome</keyword>
<dbReference type="AlphaFoldDB" id="N9CBB0"/>